<dbReference type="AlphaFoldDB" id="A0A811N0R8"/>
<dbReference type="Pfam" id="PF14111">
    <property type="entry name" value="DUF4283"/>
    <property type="match status" value="1"/>
</dbReference>
<evidence type="ECO:0000313" key="3">
    <source>
        <dbReference type="EMBL" id="CAD6213027.1"/>
    </source>
</evidence>
<sequence>MKGGNQLPLESPNQTVSQGVQVTPLDDNMVEMLGRLNLTSEESDAVEVADDIEEDLATSDCAIIGKILSQGVLHIQTITSALKPAWGNPKGLRMRTVGDNMFIADFGSKQDKNRVLDGSPWNIGKRNVLVQEFDASMRPSDIHFDYMSIWVRIYNIPFGLMNGKWGYVIAKKIGPVEKLEVDDQDRAWGAYLRAKVQINITKPLMRGVSIFSTKRQAKEWYEVRYEKLPNYCYSCGIIGYSSVECLTPAERDADGLLPYSGDLRVPDDRKKRPSDDVNGQSSTTAGKSGGTSGQESMSGAIDLRTLNNQVRSCFAVSSEGRSGGLALFWVKECVVSLEHYSMNIIDVLINLEDGSVWKSTFVYGEPKTKQRYQFWDLLRFIRAHWNGPWLCAEDFNEALSSDEHLGRTRRGESQMKLFRECLENCGLLDLGFSGPKFT</sequence>
<dbReference type="InterPro" id="IPR036691">
    <property type="entry name" value="Endo/exonu/phosph_ase_sf"/>
</dbReference>
<dbReference type="PANTHER" id="PTHR31286:SF166">
    <property type="entry name" value="OS01G0177800 PROTEIN"/>
    <property type="match status" value="1"/>
</dbReference>
<evidence type="ECO:0000259" key="2">
    <source>
        <dbReference type="Pfam" id="PF14111"/>
    </source>
</evidence>
<proteinExistence type="predicted"/>
<feature type="region of interest" description="Disordered" evidence="1">
    <location>
        <begin position="257"/>
        <end position="297"/>
    </location>
</feature>
<gene>
    <name evidence="3" type="ORF">NCGR_LOCUS8742</name>
</gene>
<dbReference type="InterPro" id="IPR040256">
    <property type="entry name" value="At4g02000-like"/>
</dbReference>
<feature type="compositionally biased region" description="Basic and acidic residues" evidence="1">
    <location>
        <begin position="264"/>
        <end position="275"/>
    </location>
</feature>
<reference evidence="3" key="1">
    <citation type="submission" date="2020-10" db="EMBL/GenBank/DDBJ databases">
        <authorList>
            <person name="Han B."/>
            <person name="Lu T."/>
            <person name="Zhao Q."/>
            <person name="Huang X."/>
            <person name="Zhao Y."/>
        </authorList>
    </citation>
    <scope>NUCLEOTIDE SEQUENCE</scope>
</reference>
<dbReference type="EMBL" id="CAJGYO010000002">
    <property type="protein sequence ID" value="CAD6213027.1"/>
    <property type="molecule type" value="Genomic_DNA"/>
</dbReference>
<comment type="caution">
    <text evidence="3">The sequence shown here is derived from an EMBL/GenBank/DDBJ whole genome shotgun (WGS) entry which is preliminary data.</text>
</comment>
<dbReference type="InterPro" id="IPR025558">
    <property type="entry name" value="DUF4283"/>
</dbReference>
<organism evidence="3 4">
    <name type="scientific">Miscanthus lutarioriparius</name>
    <dbReference type="NCBI Taxonomy" id="422564"/>
    <lineage>
        <taxon>Eukaryota</taxon>
        <taxon>Viridiplantae</taxon>
        <taxon>Streptophyta</taxon>
        <taxon>Embryophyta</taxon>
        <taxon>Tracheophyta</taxon>
        <taxon>Spermatophyta</taxon>
        <taxon>Magnoliopsida</taxon>
        <taxon>Liliopsida</taxon>
        <taxon>Poales</taxon>
        <taxon>Poaceae</taxon>
        <taxon>PACMAD clade</taxon>
        <taxon>Panicoideae</taxon>
        <taxon>Andropogonodae</taxon>
        <taxon>Andropogoneae</taxon>
        <taxon>Saccharinae</taxon>
        <taxon>Miscanthus</taxon>
    </lineage>
</organism>
<accession>A0A811N0R8</accession>
<name>A0A811N0R8_9POAL</name>
<dbReference type="SUPFAM" id="SSF56219">
    <property type="entry name" value="DNase I-like"/>
    <property type="match status" value="1"/>
</dbReference>
<evidence type="ECO:0000313" key="4">
    <source>
        <dbReference type="Proteomes" id="UP000604825"/>
    </source>
</evidence>
<dbReference type="PANTHER" id="PTHR31286">
    <property type="entry name" value="GLYCINE-RICH CELL WALL STRUCTURAL PROTEIN 1.8-LIKE"/>
    <property type="match status" value="1"/>
</dbReference>
<evidence type="ECO:0000256" key="1">
    <source>
        <dbReference type="SAM" id="MobiDB-lite"/>
    </source>
</evidence>
<feature type="domain" description="DUF4283" evidence="2">
    <location>
        <begin position="61"/>
        <end position="139"/>
    </location>
</feature>
<protein>
    <recommendedName>
        <fullName evidence="2">DUF4283 domain-containing protein</fullName>
    </recommendedName>
</protein>
<keyword evidence="4" id="KW-1185">Reference proteome</keyword>
<dbReference type="Gene3D" id="3.60.10.10">
    <property type="entry name" value="Endonuclease/exonuclease/phosphatase"/>
    <property type="match status" value="1"/>
</dbReference>
<dbReference type="OrthoDB" id="686405at2759"/>
<dbReference type="Proteomes" id="UP000604825">
    <property type="component" value="Unassembled WGS sequence"/>
</dbReference>